<evidence type="ECO:0000313" key="2">
    <source>
        <dbReference type="Proteomes" id="UP000492821"/>
    </source>
</evidence>
<accession>A0A7E4UL47</accession>
<proteinExistence type="predicted"/>
<dbReference type="InterPro" id="IPR027417">
    <property type="entry name" value="P-loop_NTPase"/>
</dbReference>
<sequence length="343" mass="39724">MLAENKVLSAKKPFTTKSFNFQPYSADHIHEHETNWEDIRKPITNDFSLTVKLFDNAIRTALKITEEAVFETAFDECGRFKFTLKEVQRHGKVTAIIKIESASEDEIHGDNNLKFNINDYIYIFTYKFVKNKRRRENIAVGYITGITKAEIRIGLFKEAVDNKTKAKVLEEFCHEMVGLSLKVNYSMYNSQLQSLEVLKAHRFVQEKLGYAMHDFSSHQRNDNANDTDLERAFKAMTRKTYSTFVLTGPPGTGKTTVMIEAILELVKQKKRVLIATKSNAAADTFTNRFLQHFNDAKRVFRLMSERHEPSQYNDNIKRISGIFFNKNTNLWDYKLVLTKTNDG</sequence>
<dbReference type="AlphaFoldDB" id="A0A7E4UL47"/>
<dbReference type="SUPFAM" id="SSF52540">
    <property type="entry name" value="P-loop containing nucleoside triphosphate hydrolases"/>
    <property type="match status" value="1"/>
</dbReference>
<evidence type="ECO:0000259" key="1">
    <source>
        <dbReference type="Pfam" id="PF13086"/>
    </source>
</evidence>
<dbReference type="InterPro" id="IPR041677">
    <property type="entry name" value="DNA2/NAM7_AAA_11"/>
</dbReference>
<reference evidence="2" key="1">
    <citation type="journal article" date="2013" name="Genetics">
        <title>The draft genome and transcriptome of Panagrellus redivivus are shaped by the harsh demands of a free-living lifestyle.</title>
        <authorList>
            <person name="Srinivasan J."/>
            <person name="Dillman A.R."/>
            <person name="Macchietto M.G."/>
            <person name="Heikkinen L."/>
            <person name="Lakso M."/>
            <person name="Fracchia K.M."/>
            <person name="Antoshechkin I."/>
            <person name="Mortazavi A."/>
            <person name="Wong G."/>
            <person name="Sternberg P.W."/>
        </authorList>
    </citation>
    <scope>NUCLEOTIDE SEQUENCE [LARGE SCALE GENOMIC DNA]</scope>
    <source>
        <strain evidence="2">MT8872</strain>
    </source>
</reference>
<keyword evidence="2" id="KW-1185">Reference proteome</keyword>
<dbReference type="Proteomes" id="UP000492821">
    <property type="component" value="Unassembled WGS sequence"/>
</dbReference>
<name>A0A7E4UL47_PANRE</name>
<dbReference type="GO" id="GO:0004386">
    <property type="term" value="F:helicase activity"/>
    <property type="evidence" value="ECO:0007669"/>
    <property type="project" value="InterPro"/>
</dbReference>
<protein>
    <submittedName>
        <fullName evidence="3">AAA_11 domain-containing protein</fullName>
    </submittedName>
</protein>
<reference evidence="3" key="2">
    <citation type="submission" date="2020-10" db="UniProtKB">
        <authorList>
            <consortium name="WormBaseParasite"/>
        </authorList>
    </citation>
    <scope>IDENTIFICATION</scope>
</reference>
<organism evidence="2 3">
    <name type="scientific">Panagrellus redivivus</name>
    <name type="common">Microworm</name>
    <dbReference type="NCBI Taxonomy" id="6233"/>
    <lineage>
        <taxon>Eukaryota</taxon>
        <taxon>Metazoa</taxon>
        <taxon>Ecdysozoa</taxon>
        <taxon>Nematoda</taxon>
        <taxon>Chromadorea</taxon>
        <taxon>Rhabditida</taxon>
        <taxon>Tylenchina</taxon>
        <taxon>Panagrolaimomorpha</taxon>
        <taxon>Panagrolaimoidea</taxon>
        <taxon>Panagrolaimidae</taxon>
        <taxon>Panagrellus</taxon>
    </lineage>
</organism>
<dbReference type="Gene3D" id="3.40.50.300">
    <property type="entry name" value="P-loop containing nucleotide triphosphate hydrolases"/>
    <property type="match status" value="1"/>
</dbReference>
<dbReference type="Pfam" id="PF13086">
    <property type="entry name" value="AAA_11"/>
    <property type="match status" value="1"/>
</dbReference>
<dbReference type="PANTHER" id="PTHR10887:SF495">
    <property type="entry name" value="HELICASE SENATAXIN ISOFORM X1-RELATED"/>
    <property type="match status" value="1"/>
</dbReference>
<evidence type="ECO:0000313" key="3">
    <source>
        <dbReference type="WBParaSite" id="Pan_g10038.t1"/>
    </source>
</evidence>
<feature type="domain" description="DNA2/NAM7 helicase helicase" evidence="1">
    <location>
        <begin position="225"/>
        <end position="319"/>
    </location>
</feature>
<dbReference type="WBParaSite" id="Pan_g10038.t1">
    <property type="protein sequence ID" value="Pan_g10038.t1"/>
    <property type="gene ID" value="Pan_g10038"/>
</dbReference>
<dbReference type="InterPro" id="IPR045055">
    <property type="entry name" value="DNA2/NAM7-like"/>
</dbReference>
<dbReference type="PANTHER" id="PTHR10887">
    <property type="entry name" value="DNA2/NAM7 HELICASE FAMILY"/>
    <property type="match status" value="1"/>
</dbReference>